<evidence type="ECO:0000313" key="1">
    <source>
        <dbReference type="EMBL" id="TFK59599.1"/>
    </source>
</evidence>
<proteinExistence type="predicted"/>
<dbReference type="EMBL" id="ML208935">
    <property type="protein sequence ID" value="TFK59599.1"/>
    <property type="molecule type" value="Genomic_DNA"/>
</dbReference>
<gene>
    <name evidence="1" type="ORF">BDN72DRAFT_965993</name>
</gene>
<protein>
    <submittedName>
        <fullName evidence="1">Uncharacterized protein</fullName>
    </submittedName>
</protein>
<evidence type="ECO:0000313" key="2">
    <source>
        <dbReference type="Proteomes" id="UP000308600"/>
    </source>
</evidence>
<organism evidence="1 2">
    <name type="scientific">Pluteus cervinus</name>
    <dbReference type="NCBI Taxonomy" id="181527"/>
    <lineage>
        <taxon>Eukaryota</taxon>
        <taxon>Fungi</taxon>
        <taxon>Dikarya</taxon>
        <taxon>Basidiomycota</taxon>
        <taxon>Agaricomycotina</taxon>
        <taxon>Agaricomycetes</taxon>
        <taxon>Agaricomycetidae</taxon>
        <taxon>Agaricales</taxon>
        <taxon>Pluteineae</taxon>
        <taxon>Pluteaceae</taxon>
        <taxon>Pluteus</taxon>
    </lineage>
</organism>
<name>A0ACD3A2S8_9AGAR</name>
<reference evidence="1 2" key="1">
    <citation type="journal article" date="2019" name="Nat. Ecol. Evol.">
        <title>Megaphylogeny resolves global patterns of mushroom evolution.</title>
        <authorList>
            <person name="Varga T."/>
            <person name="Krizsan K."/>
            <person name="Foldi C."/>
            <person name="Dima B."/>
            <person name="Sanchez-Garcia M."/>
            <person name="Sanchez-Ramirez S."/>
            <person name="Szollosi G.J."/>
            <person name="Szarkandi J.G."/>
            <person name="Papp V."/>
            <person name="Albert L."/>
            <person name="Andreopoulos W."/>
            <person name="Angelini C."/>
            <person name="Antonin V."/>
            <person name="Barry K.W."/>
            <person name="Bougher N.L."/>
            <person name="Buchanan P."/>
            <person name="Buyck B."/>
            <person name="Bense V."/>
            <person name="Catcheside P."/>
            <person name="Chovatia M."/>
            <person name="Cooper J."/>
            <person name="Damon W."/>
            <person name="Desjardin D."/>
            <person name="Finy P."/>
            <person name="Geml J."/>
            <person name="Haridas S."/>
            <person name="Hughes K."/>
            <person name="Justo A."/>
            <person name="Karasinski D."/>
            <person name="Kautmanova I."/>
            <person name="Kiss B."/>
            <person name="Kocsube S."/>
            <person name="Kotiranta H."/>
            <person name="LaButti K.M."/>
            <person name="Lechner B.E."/>
            <person name="Liimatainen K."/>
            <person name="Lipzen A."/>
            <person name="Lukacs Z."/>
            <person name="Mihaltcheva S."/>
            <person name="Morgado L.N."/>
            <person name="Niskanen T."/>
            <person name="Noordeloos M.E."/>
            <person name="Ohm R.A."/>
            <person name="Ortiz-Santana B."/>
            <person name="Ovrebo C."/>
            <person name="Racz N."/>
            <person name="Riley R."/>
            <person name="Savchenko A."/>
            <person name="Shiryaev A."/>
            <person name="Soop K."/>
            <person name="Spirin V."/>
            <person name="Szebenyi C."/>
            <person name="Tomsovsky M."/>
            <person name="Tulloss R.E."/>
            <person name="Uehling J."/>
            <person name="Grigoriev I.V."/>
            <person name="Vagvolgyi C."/>
            <person name="Papp T."/>
            <person name="Martin F.M."/>
            <person name="Miettinen O."/>
            <person name="Hibbett D.S."/>
            <person name="Nagy L.G."/>
        </authorList>
    </citation>
    <scope>NUCLEOTIDE SEQUENCE [LARGE SCALE GENOMIC DNA]</scope>
    <source>
        <strain evidence="1 2">NL-1719</strain>
    </source>
</reference>
<accession>A0ACD3A2S8</accession>
<dbReference type="Proteomes" id="UP000308600">
    <property type="component" value="Unassembled WGS sequence"/>
</dbReference>
<sequence>MLVRRWIILLVLAYFSGSQALPLPSSAITSSSPIPDILDGDPSKTSSSSSRTLYSIVQSCLFTFFACVYQAIHPNIPNPSASRWRIRKERLIVMAYMLLVPELVIYWAAEQWCSAREIADLINDRVLEKLETKEAFEWKSKHQWTTVHGYFIQMGGFIGDDGSVLTSDDILNLVHASAPGRLTIADLKRYSEKHIREKSERDMISKLILTLQTYWFILQCIARLAKRLELSELEVVTFAYSILNVVIFLLWSNKPLDIHRSITFRLLGDDKEATLDPHTKSPTSTPPSGGRPADLLTNLYNLFQNPLVRFFSNLGQLAGFTPAAYEVEGDARQVGRFYRERPEKHVKTLFLGTTALGVAFGAIHFMSWSLPFPTSHEQVLWRVFTVVATAFPVTFVVLGLVIYKMISVPHKGFWLKTLESIVGVVIVLSIIFYALARFGLVIQAIAALRKLPPGVFENITWCSVIPHF</sequence>
<keyword evidence="2" id="KW-1185">Reference proteome</keyword>